<organism evidence="1 2">
    <name type="scientific">Nezara viridula</name>
    <name type="common">Southern green stink bug</name>
    <name type="synonym">Cimex viridulus</name>
    <dbReference type="NCBI Taxonomy" id="85310"/>
    <lineage>
        <taxon>Eukaryota</taxon>
        <taxon>Metazoa</taxon>
        <taxon>Ecdysozoa</taxon>
        <taxon>Arthropoda</taxon>
        <taxon>Hexapoda</taxon>
        <taxon>Insecta</taxon>
        <taxon>Pterygota</taxon>
        <taxon>Neoptera</taxon>
        <taxon>Paraneoptera</taxon>
        <taxon>Hemiptera</taxon>
        <taxon>Heteroptera</taxon>
        <taxon>Panheteroptera</taxon>
        <taxon>Pentatomomorpha</taxon>
        <taxon>Pentatomoidea</taxon>
        <taxon>Pentatomidae</taxon>
        <taxon>Pentatominae</taxon>
        <taxon>Nezara</taxon>
    </lineage>
</organism>
<reference evidence="1" key="1">
    <citation type="submission" date="2022-01" db="EMBL/GenBank/DDBJ databases">
        <authorList>
            <person name="King R."/>
        </authorList>
    </citation>
    <scope>NUCLEOTIDE SEQUENCE</scope>
</reference>
<proteinExistence type="predicted"/>
<evidence type="ECO:0000313" key="1">
    <source>
        <dbReference type="EMBL" id="CAH1403874.1"/>
    </source>
</evidence>
<accession>A0A9P0HKM3</accession>
<keyword evidence="2" id="KW-1185">Reference proteome</keyword>
<dbReference type="EMBL" id="OV725081">
    <property type="protein sequence ID" value="CAH1403874.1"/>
    <property type="molecule type" value="Genomic_DNA"/>
</dbReference>
<evidence type="ECO:0000313" key="2">
    <source>
        <dbReference type="Proteomes" id="UP001152798"/>
    </source>
</evidence>
<protein>
    <submittedName>
        <fullName evidence="1">Uncharacterized protein</fullName>
    </submittedName>
</protein>
<dbReference type="AlphaFoldDB" id="A0A9P0HKM3"/>
<gene>
    <name evidence="1" type="ORF">NEZAVI_LOCUS12390</name>
</gene>
<dbReference type="Proteomes" id="UP001152798">
    <property type="component" value="Chromosome 5"/>
</dbReference>
<sequence>MISRSRWPREWLLADDNDIWRGRSANSLARSRADNAADNISIDVMQMCGPIGAAYVTQLITPSCIWRGQEDCPGRGRRISSGFI</sequence>
<name>A0A9P0HKM3_NEZVI</name>